<dbReference type="Proteomes" id="UP000224203">
    <property type="component" value="Unassembled WGS sequence"/>
</dbReference>
<dbReference type="RefSeq" id="WP_098782661.1">
    <property type="nucleotide sequence ID" value="NZ_NULI01000054.1"/>
</dbReference>
<name>A0A9X7CP17_BACCE</name>
<comment type="caution">
    <text evidence="2">The sequence shown here is derived from an EMBL/GenBank/DDBJ whole genome shotgun (WGS) entry which is preliminary data.</text>
</comment>
<evidence type="ECO:0000313" key="2">
    <source>
        <dbReference type="EMBL" id="PGS79631.1"/>
    </source>
</evidence>
<feature type="compositionally biased region" description="Basic and acidic residues" evidence="1">
    <location>
        <begin position="1041"/>
        <end position="1052"/>
    </location>
</feature>
<dbReference type="EMBL" id="NULI01000054">
    <property type="protein sequence ID" value="PGS79631.1"/>
    <property type="molecule type" value="Genomic_DNA"/>
</dbReference>
<reference evidence="2 3" key="1">
    <citation type="submission" date="2017-09" db="EMBL/GenBank/DDBJ databases">
        <title>Large-scale bioinformatics analysis of Bacillus genomes uncovers conserved roles of natural products in bacterial physiology.</title>
        <authorList>
            <consortium name="Agbiome Team Llc"/>
            <person name="Bleich R.M."/>
            <person name="Grubbs K.J."/>
            <person name="Santa Maria K.C."/>
            <person name="Allen S.E."/>
            <person name="Farag S."/>
            <person name="Shank E.A."/>
            <person name="Bowers A."/>
        </authorList>
    </citation>
    <scope>NUCLEOTIDE SEQUENCE [LARGE SCALE GENOMIC DNA]</scope>
    <source>
        <strain evidence="2 3">AFS041711</strain>
    </source>
</reference>
<evidence type="ECO:0000313" key="3">
    <source>
        <dbReference type="Proteomes" id="UP000224203"/>
    </source>
</evidence>
<dbReference type="AlphaFoldDB" id="A0A9X7CP17"/>
<sequence length="1052" mass="115601">MGIENLKKHLIIENGKLIINENTIPENPLKDFIEFFNNKAPLVIEQAEEVLDNTVIIVKGKANFMNILLPITVRFEVDLADKPIINLEFNPDAESPLSLKNFMNQYFPIFSEIPEFNTCLLRFNKGVNSSLNVTAEFAEEPVWTIELGVAHLTIRNINLQLNQTPEGFIGAIKGSTEIDKDFSLNIVYKLPGEFLLQVDYPSVNLASLLEKICGNQFSLPEGFKVTLPSSHAMIKFNDGTPSFHSVTEVDGLGLLILSIFKQVEWKTTLVWDLKVPSLSSIPGLEVIKPFQSLVNIKQMVMCIISAELDLADLSKTAKELATQFGHQNFSLPSHHQILESGMSILTGPSVINSEPLQLLLNYLNLTNNFGNEFTISVGLPDPSVDSKIFLPFSSQIQEGTTIEGKLGGLLRGNATQAFLAATIHTQIQGQPIQVDVEADVQPNGILISGTYKGTVNFDPLPIQLSNLSLVIGLSGQGIPSFGFSGNIDIKDWESSIALFFNSTQPSQSMIAGSVSSLTLNDIVRLFVGDPLPDSLGQVLGAVGLKGISTFKMPTSLVEVLKNRDYQALSDAFNANGGIVLPRVNNEILLVEVVENSHWAITNLNNMTHYSIFLRNESLEVEIQPQLYCAPQETFIGSFKFPQGFHLEAKMDHLFFKTQVRIEAEPKKGIAGKAEIDPIIIFNPDFFSITGEDGRGARLSFSTFPKVNETEEGLRDPHFLLIGNIHILGLDILETHILINTDGISFKAVAEPFIHQLDWTARLNKDTNFSSEGNLVVGIKQTLDAGSLGKTNIDLLVNVSVQASLLNQLPSVTCKGNFEFVGIKCTIPPFELSTDGKALLNLADSLWSYMKDILIMLFKNADYWLKMLRDGIIKEVEQLPEQIGKLLSEVHQISAADIASKTKEILEYGPEQISGALKGAGVNPNDIVPILQNFNIPVEVIQSTLKNVFAGTHVDTSCCHIDTPPGPHVDIPESHQDIPEVHLDKNTHIDISGQHIDTGSGRLHIDKIITPHVDKNEHTDTIITPRVSNTTPHIDNVPPPHGDTKTHVDTGGG</sequence>
<gene>
    <name evidence="2" type="ORF">COC69_11705</name>
</gene>
<accession>A0A9X7CP17</accession>
<feature type="region of interest" description="Disordered" evidence="1">
    <location>
        <begin position="1025"/>
        <end position="1052"/>
    </location>
</feature>
<protein>
    <submittedName>
        <fullName evidence="2">Uncharacterized protein</fullName>
    </submittedName>
</protein>
<organism evidence="2 3">
    <name type="scientific">Bacillus cereus</name>
    <dbReference type="NCBI Taxonomy" id="1396"/>
    <lineage>
        <taxon>Bacteria</taxon>
        <taxon>Bacillati</taxon>
        <taxon>Bacillota</taxon>
        <taxon>Bacilli</taxon>
        <taxon>Bacillales</taxon>
        <taxon>Bacillaceae</taxon>
        <taxon>Bacillus</taxon>
        <taxon>Bacillus cereus group</taxon>
    </lineage>
</organism>
<evidence type="ECO:0000256" key="1">
    <source>
        <dbReference type="SAM" id="MobiDB-lite"/>
    </source>
</evidence>
<proteinExistence type="predicted"/>